<dbReference type="Gene3D" id="2.10.220.10">
    <property type="entry name" value="Hormone Receptor, Insulin-like Growth Factor Receptor 1, Chain A, domain 2"/>
    <property type="match status" value="1"/>
</dbReference>
<dbReference type="InterPro" id="IPR006212">
    <property type="entry name" value="Furin_repeat"/>
</dbReference>
<sequence>MCQKLNFISAVCDSSCDGRCFGKEQDECCHPECAGGCVGPGREQCLACKNFYFEGSCHSYCPRMKMFDPSTHQVVNNPDGRYAFGSLCVKDCPPYLVKENDACVIECPAY</sequence>
<evidence type="ECO:0000313" key="3">
    <source>
        <dbReference type="Proteomes" id="UP001164746"/>
    </source>
</evidence>
<dbReference type="InterPro" id="IPR006211">
    <property type="entry name" value="Furin-like_Cys-rich_dom"/>
</dbReference>
<reference evidence="2" key="1">
    <citation type="submission" date="2022-11" db="EMBL/GenBank/DDBJ databases">
        <title>Centuries of genome instability and evolution in soft-shell clam transmissible cancer (bioRxiv).</title>
        <authorList>
            <person name="Hart S.F.M."/>
            <person name="Yonemitsu M.A."/>
            <person name="Giersch R.M."/>
            <person name="Beal B.F."/>
            <person name="Arriagada G."/>
            <person name="Davis B.W."/>
            <person name="Ostrander E.A."/>
            <person name="Goff S.P."/>
            <person name="Metzger M.J."/>
        </authorList>
    </citation>
    <scope>NUCLEOTIDE SEQUENCE</scope>
    <source>
        <strain evidence="2">MELC-2E11</strain>
        <tissue evidence="2">Siphon/mantle</tissue>
    </source>
</reference>
<organism evidence="2 3">
    <name type="scientific">Mya arenaria</name>
    <name type="common">Soft-shell clam</name>
    <dbReference type="NCBI Taxonomy" id="6604"/>
    <lineage>
        <taxon>Eukaryota</taxon>
        <taxon>Metazoa</taxon>
        <taxon>Spiralia</taxon>
        <taxon>Lophotrochozoa</taxon>
        <taxon>Mollusca</taxon>
        <taxon>Bivalvia</taxon>
        <taxon>Autobranchia</taxon>
        <taxon>Heteroconchia</taxon>
        <taxon>Euheterodonta</taxon>
        <taxon>Imparidentia</taxon>
        <taxon>Neoheterodontei</taxon>
        <taxon>Myida</taxon>
        <taxon>Myoidea</taxon>
        <taxon>Myidae</taxon>
        <taxon>Mya</taxon>
    </lineage>
</organism>
<feature type="non-terminal residue" evidence="2">
    <location>
        <position position="1"/>
    </location>
</feature>
<keyword evidence="3" id="KW-1185">Reference proteome</keyword>
<gene>
    <name evidence="2" type="ORF">MAR_033718</name>
</gene>
<dbReference type="Pfam" id="PF00757">
    <property type="entry name" value="Furin-like"/>
    <property type="match status" value="1"/>
</dbReference>
<dbReference type="EMBL" id="CP111028">
    <property type="protein sequence ID" value="WAR31176.1"/>
    <property type="molecule type" value="Genomic_DNA"/>
</dbReference>
<dbReference type="CDD" id="cd00064">
    <property type="entry name" value="FU"/>
    <property type="match status" value="1"/>
</dbReference>
<accession>A0ABY7GDI9</accession>
<evidence type="ECO:0000259" key="1">
    <source>
        <dbReference type="Pfam" id="PF00757"/>
    </source>
</evidence>
<feature type="domain" description="Furin-like cysteine-rich" evidence="1">
    <location>
        <begin position="2"/>
        <end position="109"/>
    </location>
</feature>
<dbReference type="Proteomes" id="UP001164746">
    <property type="component" value="Chromosome 17"/>
</dbReference>
<protein>
    <submittedName>
        <fullName evidence="2">EGFR-like protein</fullName>
    </submittedName>
</protein>
<dbReference type="SUPFAM" id="SSF57184">
    <property type="entry name" value="Growth factor receptor domain"/>
    <property type="match status" value="1"/>
</dbReference>
<dbReference type="SMART" id="SM00261">
    <property type="entry name" value="FU"/>
    <property type="match status" value="1"/>
</dbReference>
<proteinExistence type="predicted"/>
<evidence type="ECO:0000313" key="2">
    <source>
        <dbReference type="EMBL" id="WAR31176.1"/>
    </source>
</evidence>
<dbReference type="InterPro" id="IPR009030">
    <property type="entry name" value="Growth_fac_rcpt_cys_sf"/>
</dbReference>
<name>A0ABY7GDI9_MYAAR</name>